<comment type="catalytic activity">
    <reaction evidence="6">
        <text>alpha-D-glucose 6-phosphate = beta-D-fructose 6-phosphate</text>
        <dbReference type="Rhea" id="RHEA:11816"/>
        <dbReference type="ChEBI" id="CHEBI:57634"/>
        <dbReference type="ChEBI" id="CHEBI:58225"/>
        <dbReference type="EC" id="5.3.1.9"/>
    </reaction>
</comment>
<dbReference type="InterPro" id="IPR010551">
    <property type="entry name" value="G6P_isomerase_prok"/>
</dbReference>
<feature type="domain" description="Glucose-6-phosphate isomerase prokaryote" evidence="7">
    <location>
        <begin position="59"/>
        <end position="189"/>
    </location>
</feature>
<evidence type="ECO:0000256" key="1">
    <source>
        <dbReference type="ARBA" id="ARBA00004926"/>
    </source>
</evidence>
<proteinExistence type="inferred from homology"/>
<dbReference type="Pfam" id="PF06560">
    <property type="entry name" value="GPI"/>
    <property type="match status" value="1"/>
</dbReference>
<gene>
    <name evidence="8" type="ORF">COX36_01020</name>
</gene>
<accession>A0A2G9YXB2</accession>
<evidence type="ECO:0000256" key="3">
    <source>
        <dbReference type="ARBA" id="ARBA00011952"/>
    </source>
</evidence>
<dbReference type="GO" id="GO:0006096">
    <property type="term" value="P:glycolytic process"/>
    <property type="evidence" value="ECO:0007669"/>
    <property type="project" value="UniProtKB-UniPathway"/>
</dbReference>
<comment type="similarity">
    <text evidence="2">Belongs to the archaeal-type GPI family.</text>
</comment>
<comment type="pathway">
    <text evidence="1">Carbohydrate degradation; glycolysis; D-glyceraldehyde 3-phosphate and glycerone phosphate from D-glucose: step 2/4.</text>
</comment>
<evidence type="ECO:0000259" key="7">
    <source>
        <dbReference type="Pfam" id="PF06560"/>
    </source>
</evidence>
<dbReference type="SUPFAM" id="SSF51182">
    <property type="entry name" value="RmlC-like cupins"/>
    <property type="match status" value="1"/>
</dbReference>
<keyword evidence="5" id="KW-0324">Glycolysis</keyword>
<dbReference type="UniPathway" id="UPA00109">
    <property type="reaction ID" value="UER00181"/>
</dbReference>
<dbReference type="InterPro" id="IPR011051">
    <property type="entry name" value="RmlC_Cupin_sf"/>
</dbReference>
<name>A0A2G9YXB2_9BACT</name>
<evidence type="ECO:0000256" key="5">
    <source>
        <dbReference type="ARBA" id="ARBA00023152"/>
    </source>
</evidence>
<protein>
    <recommendedName>
        <fullName evidence="3">glucose-6-phosphate isomerase</fullName>
        <ecNumber evidence="3">5.3.1.9</ecNumber>
    </recommendedName>
</protein>
<evidence type="ECO:0000256" key="2">
    <source>
        <dbReference type="ARBA" id="ARBA00006542"/>
    </source>
</evidence>
<dbReference type="GO" id="GO:0005737">
    <property type="term" value="C:cytoplasm"/>
    <property type="evidence" value="ECO:0007669"/>
    <property type="project" value="InterPro"/>
</dbReference>
<keyword evidence="4" id="KW-0312">Gluconeogenesis</keyword>
<evidence type="ECO:0000256" key="6">
    <source>
        <dbReference type="ARBA" id="ARBA00029321"/>
    </source>
</evidence>
<evidence type="ECO:0000256" key="4">
    <source>
        <dbReference type="ARBA" id="ARBA00022432"/>
    </source>
</evidence>
<evidence type="ECO:0000313" key="9">
    <source>
        <dbReference type="Proteomes" id="UP000230273"/>
    </source>
</evidence>
<dbReference type="GO" id="GO:0004347">
    <property type="term" value="F:glucose-6-phosphate isomerase activity"/>
    <property type="evidence" value="ECO:0007669"/>
    <property type="project" value="UniProtKB-EC"/>
</dbReference>
<dbReference type="EMBL" id="PCRP01000015">
    <property type="protein sequence ID" value="PIP23867.1"/>
    <property type="molecule type" value="Genomic_DNA"/>
</dbReference>
<evidence type="ECO:0000313" key="8">
    <source>
        <dbReference type="EMBL" id="PIP23867.1"/>
    </source>
</evidence>
<dbReference type="EC" id="5.3.1.9" evidence="3"/>
<dbReference type="AlphaFoldDB" id="A0A2G9YXB2"/>
<keyword evidence="8" id="KW-0413">Isomerase</keyword>
<dbReference type="CDD" id="cd02218">
    <property type="entry name" value="cupin_PGI"/>
    <property type="match status" value="1"/>
</dbReference>
<dbReference type="InterPro" id="IPR014710">
    <property type="entry name" value="RmlC-like_jellyroll"/>
</dbReference>
<dbReference type="Gene3D" id="2.60.120.10">
    <property type="entry name" value="Jelly Rolls"/>
    <property type="match status" value="1"/>
</dbReference>
<comment type="caution">
    <text evidence="8">The sequence shown here is derived from an EMBL/GenBank/DDBJ whole genome shotgun (WGS) entry which is preliminary data.</text>
</comment>
<organism evidence="8 9">
    <name type="scientific">Candidatus Nealsonbacteria bacterium CG23_combo_of_CG06-09_8_20_14_all_38_19</name>
    <dbReference type="NCBI Taxonomy" id="1974721"/>
    <lineage>
        <taxon>Bacteria</taxon>
        <taxon>Candidatus Nealsoniibacteriota</taxon>
    </lineage>
</organism>
<dbReference type="Proteomes" id="UP000230273">
    <property type="component" value="Unassembled WGS sequence"/>
</dbReference>
<dbReference type="GO" id="GO:0006094">
    <property type="term" value="P:gluconeogenesis"/>
    <property type="evidence" value="ECO:0007669"/>
    <property type="project" value="UniProtKB-KW"/>
</dbReference>
<reference evidence="8 9" key="1">
    <citation type="submission" date="2017-09" db="EMBL/GenBank/DDBJ databases">
        <title>Depth-based differentiation of microbial function through sediment-hosted aquifers and enrichment of novel symbionts in the deep terrestrial subsurface.</title>
        <authorList>
            <person name="Probst A.J."/>
            <person name="Ladd B."/>
            <person name="Jarett J.K."/>
            <person name="Geller-Mcgrath D.E."/>
            <person name="Sieber C.M."/>
            <person name="Emerson J.B."/>
            <person name="Anantharaman K."/>
            <person name="Thomas B.C."/>
            <person name="Malmstrom R."/>
            <person name="Stieglmeier M."/>
            <person name="Klingl A."/>
            <person name="Woyke T."/>
            <person name="Ryan C.M."/>
            <person name="Banfield J.F."/>
        </authorList>
    </citation>
    <scope>NUCLEOTIDE SEQUENCE [LARGE SCALE GENOMIC DNA]</scope>
    <source>
        <strain evidence="8">CG23_combo_of_CG06-09_8_20_14_all_38_19</strain>
    </source>
</reference>
<sequence length="211" mass="24431">MEIKAQSSKLKAQKERYGLKNIKPGIRYLNDIKDVLYDKKWAKGAKNFELYYMYRGIKSENGLRYDITVIPPAFLGKEFVKTKGHEHLANYGELYTVLEGQGIYLMQKMKGNKIKDVYAVKAKKGETVIIPSGYGHVTINSSREKNLLTANWVSEDCQGFYDLFIRKQGACYYFTEKGWIKNKNYQKVPKLRFETPLKSLPGNLEFLKQSN</sequence>